<dbReference type="EMBL" id="HG739200">
    <property type="protein sequence ID" value="CDP16094.1"/>
    <property type="molecule type" value="Genomic_DNA"/>
</dbReference>
<evidence type="ECO:0000313" key="1">
    <source>
        <dbReference type="EMBL" id="CDP16094.1"/>
    </source>
</evidence>
<organism evidence="1 2">
    <name type="scientific">Coffea canephora</name>
    <name type="common">Robusta coffee</name>
    <dbReference type="NCBI Taxonomy" id="49390"/>
    <lineage>
        <taxon>Eukaryota</taxon>
        <taxon>Viridiplantae</taxon>
        <taxon>Streptophyta</taxon>
        <taxon>Embryophyta</taxon>
        <taxon>Tracheophyta</taxon>
        <taxon>Spermatophyta</taxon>
        <taxon>Magnoliopsida</taxon>
        <taxon>eudicotyledons</taxon>
        <taxon>Gunneridae</taxon>
        <taxon>Pentapetalae</taxon>
        <taxon>asterids</taxon>
        <taxon>lamiids</taxon>
        <taxon>Gentianales</taxon>
        <taxon>Rubiaceae</taxon>
        <taxon>Ixoroideae</taxon>
        <taxon>Gardenieae complex</taxon>
        <taxon>Bertiereae - Coffeeae clade</taxon>
        <taxon>Coffeeae</taxon>
        <taxon>Coffea</taxon>
    </lineage>
</organism>
<gene>
    <name evidence="1" type="ORF">GSCOC_T00017122001</name>
</gene>
<evidence type="ECO:0000313" key="2">
    <source>
        <dbReference type="Proteomes" id="UP000295252"/>
    </source>
</evidence>
<proteinExistence type="predicted"/>
<dbReference type="InParanoid" id="A0A068V6D8"/>
<keyword evidence="2" id="KW-1185">Reference proteome</keyword>
<sequence length="48" mass="5887">MIKGIIRKETFDVILLKLEWRSETIECELECVTLLYLYFLVNRIYFDI</sequence>
<accession>A0A068V6D8</accession>
<reference evidence="2" key="1">
    <citation type="journal article" date="2014" name="Science">
        <title>The coffee genome provides insight into the convergent evolution of caffeine biosynthesis.</title>
        <authorList>
            <person name="Denoeud F."/>
            <person name="Carretero-Paulet L."/>
            <person name="Dereeper A."/>
            <person name="Droc G."/>
            <person name="Guyot R."/>
            <person name="Pietrella M."/>
            <person name="Zheng C."/>
            <person name="Alberti A."/>
            <person name="Anthony F."/>
            <person name="Aprea G."/>
            <person name="Aury J.M."/>
            <person name="Bento P."/>
            <person name="Bernard M."/>
            <person name="Bocs S."/>
            <person name="Campa C."/>
            <person name="Cenci A."/>
            <person name="Combes M.C."/>
            <person name="Crouzillat D."/>
            <person name="Da Silva C."/>
            <person name="Daddiego L."/>
            <person name="De Bellis F."/>
            <person name="Dussert S."/>
            <person name="Garsmeur O."/>
            <person name="Gayraud T."/>
            <person name="Guignon V."/>
            <person name="Jahn K."/>
            <person name="Jamilloux V."/>
            <person name="Joet T."/>
            <person name="Labadie K."/>
            <person name="Lan T."/>
            <person name="Leclercq J."/>
            <person name="Lepelley M."/>
            <person name="Leroy T."/>
            <person name="Li L.T."/>
            <person name="Librado P."/>
            <person name="Lopez L."/>
            <person name="Munoz A."/>
            <person name="Noel B."/>
            <person name="Pallavicini A."/>
            <person name="Perrotta G."/>
            <person name="Poncet V."/>
            <person name="Pot D."/>
            <person name="Priyono X."/>
            <person name="Rigoreau M."/>
            <person name="Rouard M."/>
            <person name="Rozas J."/>
            <person name="Tranchant-Dubreuil C."/>
            <person name="VanBuren R."/>
            <person name="Zhang Q."/>
            <person name="Andrade A.C."/>
            <person name="Argout X."/>
            <person name="Bertrand B."/>
            <person name="de Kochko A."/>
            <person name="Graziosi G."/>
            <person name="Henry R.J."/>
            <person name="Jayarama X."/>
            <person name="Ming R."/>
            <person name="Nagai C."/>
            <person name="Rounsley S."/>
            <person name="Sankoff D."/>
            <person name="Giuliano G."/>
            <person name="Albert V.A."/>
            <person name="Wincker P."/>
            <person name="Lashermes P."/>
        </authorList>
    </citation>
    <scope>NUCLEOTIDE SEQUENCE [LARGE SCALE GENOMIC DNA]</scope>
    <source>
        <strain evidence="2">cv. DH200-94</strain>
    </source>
</reference>
<dbReference type="Gramene" id="CDP16094">
    <property type="protein sequence ID" value="CDP16094"/>
    <property type="gene ID" value="GSCOC_T00017122001"/>
</dbReference>
<name>A0A068V6D8_COFCA</name>
<protein>
    <submittedName>
        <fullName evidence="1">Uncharacterized protein</fullName>
    </submittedName>
</protein>
<dbReference type="Proteomes" id="UP000295252">
    <property type="component" value="Chromosome XI"/>
</dbReference>
<dbReference type="AlphaFoldDB" id="A0A068V6D8"/>